<dbReference type="AlphaFoldDB" id="D7DAX8"/>
<evidence type="ECO:0000313" key="3">
    <source>
        <dbReference type="Proteomes" id="UP000002573"/>
    </source>
</evidence>
<proteinExistence type="predicted"/>
<sequence>MGKEYQTRWEKSPSHVSPDIGKHHDWDLRARDEIGRKITDIVHLRVKEEE</sequence>
<evidence type="ECO:0000256" key="1">
    <source>
        <dbReference type="SAM" id="MobiDB-lite"/>
    </source>
</evidence>
<name>D7DAX8_STAHD</name>
<accession>D7DAX8</accession>
<protein>
    <submittedName>
        <fullName evidence="2">Uncharacterized protein</fullName>
    </submittedName>
</protein>
<organism evidence="2 3">
    <name type="scientific">Staphylothermus hellenicus (strain DSM 12710 / JCM 10830 / BK20S6-10-b1 / P8)</name>
    <dbReference type="NCBI Taxonomy" id="591019"/>
    <lineage>
        <taxon>Archaea</taxon>
        <taxon>Thermoproteota</taxon>
        <taxon>Thermoprotei</taxon>
        <taxon>Desulfurococcales</taxon>
        <taxon>Desulfurococcaceae</taxon>
        <taxon>Staphylothermus</taxon>
    </lineage>
</organism>
<dbReference type="EMBL" id="CP002051">
    <property type="protein sequence ID" value="ADI31325.1"/>
    <property type="molecule type" value="Genomic_DNA"/>
</dbReference>
<reference evidence="2 3" key="2">
    <citation type="journal article" date="2011" name="Stand. Genomic Sci.">
        <title>Complete genome sequence of Staphylothermus hellenicus P8.</title>
        <authorList>
            <person name="Anderson I."/>
            <person name="Wirth R."/>
            <person name="Lucas S."/>
            <person name="Copeland A."/>
            <person name="Lapidus A."/>
            <person name="Cheng J.F."/>
            <person name="Goodwin L."/>
            <person name="Pitluck S."/>
            <person name="Davenport K."/>
            <person name="Detter J.C."/>
            <person name="Han C."/>
            <person name="Tapia R."/>
            <person name="Land M."/>
            <person name="Hauser L."/>
            <person name="Pati A."/>
            <person name="Mikhailova N."/>
            <person name="Woyke T."/>
            <person name="Klenk H.P."/>
            <person name="Kyrpides N."/>
            <person name="Ivanova N."/>
        </authorList>
    </citation>
    <scope>NUCLEOTIDE SEQUENCE [LARGE SCALE GENOMIC DNA]</scope>
    <source>
        <strain evidence="3">DSM 12710 / JCM 10830 / BK20S6-10-b1 / P8</strain>
    </source>
</reference>
<dbReference type="HOGENOM" id="CLU_3113231_0_0_2"/>
<feature type="compositionally biased region" description="Basic and acidic residues" evidence="1">
    <location>
        <begin position="1"/>
        <end position="13"/>
    </location>
</feature>
<keyword evidence="3" id="KW-1185">Reference proteome</keyword>
<feature type="region of interest" description="Disordered" evidence="1">
    <location>
        <begin position="1"/>
        <end position="23"/>
    </location>
</feature>
<reference evidence="3" key="1">
    <citation type="submission" date="2010-05" db="EMBL/GenBank/DDBJ databases">
        <title>Complete sequence of Staphylothermus hellenicus DSM 12710.</title>
        <authorList>
            <consortium name="US DOE Joint Genome Institute"/>
            <person name="Lucas S."/>
            <person name="Copeland A."/>
            <person name="Lapidus A."/>
            <person name="Cheng J.-F."/>
            <person name="Bruce D."/>
            <person name="Goodwin L."/>
            <person name="Pitluck S."/>
            <person name="Davenport K."/>
            <person name="Detter J.C."/>
            <person name="Han C."/>
            <person name="Tapia R."/>
            <person name="Larimer F."/>
            <person name="Land M."/>
            <person name="Hauser L."/>
            <person name="Kyrpides N."/>
            <person name="Mikhailova N."/>
            <person name="Anderson I.J."/>
            <person name="Woyke T."/>
        </authorList>
    </citation>
    <scope>NUCLEOTIDE SEQUENCE [LARGE SCALE GENOMIC DNA]</scope>
    <source>
        <strain evidence="3">DSM 12710 / JCM 10830 / BK20S6-10-b1 / P8</strain>
    </source>
</reference>
<evidence type="ECO:0000313" key="2">
    <source>
        <dbReference type="EMBL" id="ADI31325.1"/>
    </source>
</evidence>
<dbReference type="KEGG" id="shc:Shell_0182"/>
<dbReference type="Proteomes" id="UP000002573">
    <property type="component" value="Chromosome"/>
</dbReference>
<gene>
    <name evidence="2" type="ordered locus">Shell_0182</name>
</gene>